<dbReference type="InterPro" id="IPR003594">
    <property type="entry name" value="HATPase_dom"/>
</dbReference>
<proteinExistence type="predicted"/>
<dbReference type="RefSeq" id="WP_201303832.1">
    <property type="nucleotide sequence ID" value="NZ_AQPF01000040.1"/>
</dbReference>
<keyword evidence="3" id="KW-1185">Reference proteome</keyword>
<dbReference type="InterPro" id="IPR036890">
    <property type="entry name" value="HATPase_C_sf"/>
</dbReference>
<organism evidence="2 3">
    <name type="scientific">Alcanivorax xiamenensis</name>
    <dbReference type="NCBI Taxonomy" id="1177156"/>
    <lineage>
        <taxon>Bacteria</taxon>
        <taxon>Pseudomonadati</taxon>
        <taxon>Pseudomonadota</taxon>
        <taxon>Gammaproteobacteria</taxon>
        <taxon>Oceanospirillales</taxon>
        <taxon>Alcanivoracaceae</taxon>
        <taxon>Alcanivorax</taxon>
    </lineage>
</organism>
<sequence>MAFELTPLPAIVLNTPAAMLRIAVSNLLRNAAENTHQGSIGIDMTTDEGVLLRVTDTGAGFDLEQVARDYTRSLRAPLLREQAPGSACF</sequence>
<dbReference type="GO" id="GO:0016301">
    <property type="term" value="F:kinase activity"/>
    <property type="evidence" value="ECO:0007669"/>
    <property type="project" value="UniProtKB-KW"/>
</dbReference>
<gene>
    <name evidence="2" type="ORF">A6D6_03437</name>
</gene>
<dbReference type="SUPFAM" id="SSF55874">
    <property type="entry name" value="ATPase domain of HSP90 chaperone/DNA topoisomerase II/histidine kinase"/>
    <property type="match status" value="1"/>
</dbReference>
<evidence type="ECO:0000313" key="2">
    <source>
        <dbReference type="EMBL" id="KAF0804046.1"/>
    </source>
</evidence>
<accession>A0ABQ6Y566</accession>
<comment type="caution">
    <text evidence="2">The sequence shown here is derived from an EMBL/GenBank/DDBJ whole genome shotgun (WGS) entry which is preliminary data.</text>
</comment>
<keyword evidence="2" id="KW-0418">Kinase</keyword>
<protein>
    <submittedName>
        <fullName evidence="2">Sensor histidine kinase</fullName>
    </submittedName>
</protein>
<dbReference type="EMBL" id="AQPF01000040">
    <property type="protein sequence ID" value="KAF0804046.1"/>
    <property type="molecule type" value="Genomic_DNA"/>
</dbReference>
<reference evidence="2 3" key="1">
    <citation type="submission" date="2012-09" db="EMBL/GenBank/DDBJ databases">
        <title>Genome Sequence of alkane-degrading Bacterium Alcanivorax sp. 6-D-6.</title>
        <authorList>
            <person name="Lai Q."/>
            <person name="Shao Z."/>
        </authorList>
    </citation>
    <scope>NUCLEOTIDE SEQUENCE [LARGE SCALE GENOMIC DNA]</scope>
    <source>
        <strain evidence="2 3">6-D-6</strain>
    </source>
</reference>
<feature type="domain" description="Histidine kinase/HSP90-like ATPase" evidence="1">
    <location>
        <begin position="20"/>
        <end position="71"/>
    </location>
</feature>
<keyword evidence="2" id="KW-0808">Transferase</keyword>
<evidence type="ECO:0000313" key="3">
    <source>
        <dbReference type="Proteomes" id="UP000771797"/>
    </source>
</evidence>
<dbReference type="Pfam" id="PF02518">
    <property type="entry name" value="HATPase_c"/>
    <property type="match status" value="1"/>
</dbReference>
<dbReference type="Gene3D" id="3.30.565.10">
    <property type="entry name" value="Histidine kinase-like ATPase, C-terminal domain"/>
    <property type="match status" value="1"/>
</dbReference>
<dbReference type="Proteomes" id="UP000771797">
    <property type="component" value="Unassembled WGS sequence"/>
</dbReference>
<name>A0ABQ6Y566_9GAMM</name>
<evidence type="ECO:0000259" key="1">
    <source>
        <dbReference type="Pfam" id="PF02518"/>
    </source>
</evidence>